<evidence type="ECO:0000256" key="3">
    <source>
        <dbReference type="ARBA" id="ARBA00022448"/>
    </source>
</evidence>
<dbReference type="OrthoDB" id="1846031at2"/>
<evidence type="ECO:0000256" key="2">
    <source>
        <dbReference type="ARBA" id="ARBA00008814"/>
    </source>
</evidence>
<dbReference type="InterPro" id="IPR006311">
    <property type="entry name" value="TAT_signal"/>
</dbReference>
<feature type="domain" description="Fe/B12 periplasmic-binding" evidence="6">
    <location>
        <begin position="61"/>
        <end position="344"/>
    </location>
</feature>
<comment type="similarity">
    <text evidence="2">Belongs to the bacterial solute-binding protein 8 family.</text>
</comment>
<evidence type="ECO:0000313" key="8">
    <source>
        <dbReference type="Proteomes" id="UP000228758"/>
    </source>
</evidence>
<evidence type="ECO:0000256" key="4">
    <source>
        <dbReference type="ARBA" id="ARBA00022729"/>
    </source>
</evidence>
<comment type="caution">
    <text evidence="7">The sequence shown here is derived from an EMBL/GenBank/DDBJ whole genome shotgun (WGS) entry which is preliminary data.</text>
</comment>
<accession>A0A2M9CGN6</accession>
<feature type="chain" id="PRO_5039137363" evidence="5">
    <location>
        <begin position="23"/>
        <end position="348"/>
    </location>
</feature>
<dbReference type="GO" id="GO:0030288">
    <property type="term" value="C:outer membrane-bounded periplasmic space"/>
    <property type="evidence" value="ECO:0007669"/>
    <property type="project" value="TreeGrafter"/>
</dbReference>
<dbReference type="RefSeq" id="WP_100363388.1">
    <property type="nucleotide sequence ID" value="NZ_PGFF01000001.1"/>
</dbReference>
<dbReference type="AlphaFoldDB" id="A0A2M9CGN6"/>
<evidence type="ECO:0000256" key="5">
    <source>
        <dbReference type="SAM" id="SignalP"/>
    </source>
</evidence>
<reference evidence="7 8" key="1">
    <citation type="submission" date="2017-11" db="EMBL/GenBank/DDBJ databases">
        <title>Genomic Encyclopedia of Archaeal and Bacterial Type Strains, Phase II (KMG-II): From Individual Species to Whole Genera.</title>
        <authorList>
            <person name="Goeker M."/>
        </authorList>
    </citation>
    <scope>NUCLEOTIDE SEQUENCE [LARGE SCALE GENOMIC DNA]</scope>
    <source>
        <strain evidence="7 8">DSM 27393</strain>
    </source>
</reference>
<evidence type="ECO:0000256" key="1">
    <source>
        <dbReference type="ARBA" id="ARBA00004196"/>
    </source>
</evidence>
<sequence>MRSARRAILSTAALLGAAALLAGCASGPTGGADDAASAGEGFPVRIENSFGTTEIPAKPERVASIAWGNHDVAIALGVVPVGMAFSTYADDNGDGVLPWTYDALEELGAVGDDLPVLFDEVDGIDFEAVAETEPDLVLGAFSGLTEEDYDTLSEIAPTVSWPTAPFGTDWRETTLIDAEALGLEDEAQAKIDEVDALIDDTMAQYPDVVGKTVAYTWMDPSDTSQFYVYTPLDSRAAFMTDLGMEHAPSVVELGSEDESAFFVTLSAENADVLADADIIVSYGDADTLTTLQADPLIGAIPAIQRGSVVMIDDSTSLASATSSPTVLSIPWAIEDYAAAFGDAAAKVQ</sequence>
<dbReference type="Gene3D" id="3.40.50.1980">
    <property type="entry name" value="Nitrogenase molybdenum iron protein domain"/>
    <property type="match status" value="2"/>
</dbReference>
<keyword evidence="3" id="KW-0813">Transport</keyword>
<dbReference type="PROSITE" id="PS50983">
    <property type="entry name" value="FE_B12_PBP"/>
    <property type="match status" value="1"/>
</dbReference>
<dbReference type="GO" id="GO:1901678">
    <property type="term" value="P:iron coordination entity transport"/>
    <property type="evidence" value="ECO:0007669"/>
    <property type="project" value="UniProtKB-ARBA"/>
</dbReference>
<gene>
    <name evidence="7" type="ORF">CLV46_0575</name>
</gene>
<proteinExistence type="inferred from homology"/>
<dbReference type="Pfam" id="PF01497">
    <property type="entry name" value="Peripla_BP_2"/>
    <property type="match status" value="1"/>
</dbReference>
<dbReference type="InterPro" id="IPR051313">
    <property type="entry name" value="Bact_iron-sidero_bind"/>
</dbReference>
<dbReference type="EMBL" id="PGFF01000001">
    <property type="protein sequence ID" value="PJJ71038.1"/>
    <property type="molecule type" value="Genomic_DNA"/>
</dbReference>
<dbReference type="PANTHER" id="PTHR30532">
    <property type="entry name" value="IRON III DICITRATE-BINDING PERIPLASMIC PROTEIN"/>
    <property type="match status" value="1"/>
</dbReference>
<name>A0A2M9CGN6_9MICO</name>
<keyword evidence="4 5" id="KW-0732">Signal</keyword>
<dbReference type="PROSITE" id="PS51257">
    <property type="entry name" value="PROKAR_LIPOPROTEIN"/>
    <property type="match status" value="1"/>
</dbReference>
<keyword evidence="8" id="KW-1185">Reference proteome</keyword>
<dbReference type="CDD" id="cd01146">
    <property type="entry name" value="FhuD"/>
    <property type="match status" value="1"/>
</dbReference>
<feature type="signal peptide" evidence="5">
    <location>
        <begin position="1"/>
        <end position="22"/>
    </location>
</feature>
<dbReference type="PANTHER" id="PTHR30532:SF24">
    <property type="entry name" value="FERRIC ENTEROBACTIN-BINDING PERIPLASMIC PROTEIN FEPB"/>
    <property type="match status" value="1"/>
</dbReference>
<comment type="subcellular location">
    <subcellularLocation>
        <location evidence="1">Cell envelope</location>
    </subcellularLocation>
</comment>
<organism evidence="7 8">
    <name type="scientific">Diaminobutyricimonas aerilata</name>
    <dbReference type="NCBI Taxonomy" id="1162967"/>
    <lineage>
        <taxon>Bacteria</taxon>
        <taxon>Bacillati</taxon>
        <taxon>Actinomycetota</taxon>
        <taxon>Actinomycetes</taxon>
        <taxon>Micrococcales</taxon>
        <taxon>Microbacteriaceae</taxon>
        <taxon>Diaminobutyricimonas</taxon>
    </lineage>
</organism>
<dbReference type="PROSITE" id="PS51318">
    <property type="entry name" value="TAT"/>
    <property type="match status" value="1"/>
</dbReference>
<evidence type="ECO:0000259" key="6">
    <source>
        <dbReference type="PROSITE" id="PS50983"/>
    </source>
</evidence>
<dbReference type="SUPFAM" id="SSF53807">
    <property type="entry name" value="Helical backbone' metal receptor"/>
    <property type="match status" value="1"/>
</dbReference>
<dbReference type="InterPro" id="IPR002491">
    <property type="entry name" value="ABC_transptr_periplasmic_BD"/>
</dbReference>
<protein>
    <submittedName>
        <fullName evidence="7">Iron complex transport system substrate-binding protein</fullName>
    </submittedName>
</protein>
<dbReference type="Proteomes" id="UP000228758">
    <property type="component" value="Unassembled WGS sequence"/>
</dbReference>
<evidence type="ECO:0000313" key="7">
    <source>
        <dbReference type="EMBL" id="PJJ71038.1"/>
    </source>
</evidence>